<dbReference type="SUPFAM" id="SSF52343">
    <property type="entry name" value="Ferredoxin reductase-like, C-terminal NADP-linked domain"/>
    <property type="match status" value="1"/>
</dbReference>
<evidence type="ECO:0000256" key="7">
    <source>
        <dbReference type="ARBA" id="ARBA00022982"/>
    </source>
</evidence>
<evidence type="ECO:0000256" key="9">
    <source>
        <dbReference type="ARBA" id="ARBA00023014"/>
    </source>
</evidence>
<dbReference type="Pfam" id="PF10418">
    <property type="entry name" value="DHODB_Fe-S_bind"/>
    <property type="match status" value="1"/>
</dbReference>
<dbReference type="GO" id="GO:0006221">
    <property type="term" value="P:pyrimidine nucleotide biosynthetic process"/>
    <property type="evidence" value="ECO:0007669"/>
    <property type="project" value="InterPro"/>
</dbReference>
<dbReference type="STRING" id="1197717.BED41_10715"/>
<feature type="binding site" evidence="12">
    <location>
        <position position="234"/>
    </location>
    <ligand>
        <name>[2Fe-2S] cluster</name>
        <dbReference type="ChEBI" id="CHEBI:190135"/>
    </ligand>
</feature>
<feature type="binding site" evidence="12">
    <location>
        <position position="231"/>
    </location>
    <ligand>
        <name>[2Fe-2S] cluster</name>
        <dbReference type="ChEBI" id="CHEBI:190135"/>
    </ligand>
</feature>
<keyword evidence="4 12" id="KW-0001">2Fe-2S</keyword>
<dbReference type="InterPro" id="IPR039261">
    <property type="entry name" value="FNR_nucleotide-bd"/>
</dbReference>
<keyword evidence="8 12" id="KW-0408">Iron</keyword>
<organism evidence="14 15">
    <name type="scientific">Cloacibacillus porcorum</name>
    <dbReference type="NCBI Taxonomy" id="1197717"/>
    <lineage>
        <taxon>Bacteria</taxon>
        <taxon>Thermotogati</taxon>
        <taxon>Synergistota</taxon>
        <taxon>Synergistia</taxon>
        <taxon>Synergistales</taxon>
        <taxon>Synergistaceae</taxon>
        <taxon>Cloacibacillus</taxon>
    </lineage>
</organism>
<dbReference type="InterPro" id="IPR017927">
    <property type="entry name" value="FAD-bd_FR_type"/>
</dbReference>
<dbReference type="InterPro" id="IPR050353">
    <property type="entry name" value="PyrK_electron_transfer"/>
</dbReference>
<name>A0A1B2I690_9BACT</name>
<feature type="binding site" evidence="12">
    <location>
        <position position="226"/>
    </location>
    <ligand>
        <name>[2Fe-2S] cluster</name>
        <dbReference type="ChEBI" id="CHEBI:190135"/>
    </ligand>
</feature>
<dbReference type="InterPro" id="IPR019480">
    <property type="entry name" value="Dihydroorotate_DH_Fe-S-bd"/>
</dbReference>
<comment type="cofactor">
    <cofactor evidence="11">
        <name>FAD</name>
        <dbReference type="ChEBI" id="CHEBI:57692"/>
    </cofactor>
    <text evidence="11">Binds 1 FAD per subunit.</text>
</comment>
<dbReference type="GO" id="GO:0046872">
    <property type="term" value="F:metal ion binding"/>
    <property type="evidence" value="ECO:0007669"/>
    <property type="project" value="UniProtKB-KW"/>
</dbReference>
<evidence type="ECO:0000256" key="11">
    <source>
        <dbReference type="PIRSR" id="PIRSR006816-1"/>
    </source>
</evidence>
<dbReference type="Proteomes" id="UP000093044">
    <property type="component" value="Chromosome"/>
</dbReference>
<feature type="binding site" evidence="12">
    <location>
        <position position="246"/>
    </location>
    <ligand>
        <name>[2Fe-2S] cluster</name>
        <dbReference type="ChEBI" id="CHEBI:190135"/>
    </ligand>
</feature>
<evidence type="ECO:0000256" key="3">
    <source>
        <dbReference type="ARBA" id="ARBA00022630"/>
    </source>
</evidence>
<dbReference type="InterPro" id="IPR037117">
    <property type="entry name" value="Dihydroorotate_DH_ele_sf"/>
</dbReference>
<evidence type="ECO:0000256" key="5">
    <source>
        <dbReference type="ARBA" id="ARBA00022723"/>
    </source>
</evidence>
<dbReference type="Gene3D" id="2.40.30.10">
    <property type="entry name" value="Translation factors"/>
    <property type="match status" value="1"/>
</dbReference>
<gene>
    <name evidence="14" type="ORF">BED41_10715</name>
</gene>
<dbReference type="AlphaFoldDB" id="A0A1B2I690"/>
<dbReference type="GeneID" id="83058318"/>
<evidence type="ECO:0000256" key="2">
    <source>
        <dbReference type="ARBA" id="ARBA00022448"/>
    </source>
</evidence>
<evidence type="ECO:0000256" key="1">
    <source>
        <dbReference type="ARBA" id="ARBA00006422"/>
    </source>
</evidence>
<sequence>MTNCNCNAQEVNDYILPVVKNKKLAERLYWMTFEAPALAESVRAGHSIMVFPNHETDPLLGRPFAVADADAARGEISLCYVLVGRGTEMMSRVSAGAKLRVRGFLGKPCPDTDDELILAGGGVGAAALMMKKRERRERSSLYIGMPGRGYEGYAEEILSIHPDAKIFADDGSFGEGDSMFKVLPRPLGEGVQAWCCGPGGFLEAMRCHYVDTPRRLYYLLDKRMACGYGGCMGCVIETANGLKRVCVDQSLFRADEVNIHDN</sequence>
<keyword evidence="9 12" id="KW-0411">Iron-sulfur</keyword>
<evidence type="ECO:0000259" key="13">
    <source>
        <dbReference type="PROSITE" id="PS51384"/>
    </source>
</evidence>
<evidence type="ECO:0000313" key="14">
    <source>
        <dbReference type="EMBL" id="ANZ45498.1"/>
    </source>
</evidence>
<accession>A0A1B2I690</accession>
<keyword evidence="3 11" id="KW-0285">Flavoprotein</keyword>
<keyword evidence="5 12" id="KW-0479">Metal-binding</keyword>
<dbReference type="RefSeq" id="WP_066745892.1">
    <property type="nucleotide sequence ID" value="NZ_CP016757.1"/>
</dbReference>
<dbReference type="PANTHER" id="PTHR43513:SF3">
    <property type="entry name" value="DIHYDROOROTATE DEHYDROGENASE B (NAD(+)), ELECTRON TRANSFER SUBUNIT-RELATED"/>
    <property type="match status" value="1"/>
</dbReference>
<feature type="binding site" evidence="11">
    <location>
        <begin position="86"/>
        <end position="87"/>
    </location>
    <ligand>
        <name>FAD</name>
        <dbReference type="ChEBI" id="CHEBI:57692"/>
    </ligand>
</feature>
<dbReference type="SUPFAM" id="SSF63380">
    <property type="entry name" value="Riboflavin synthase domain-like"/>
    <property type="match status" value="1"/>
</dbReference>
<dbReference type="PROSITE" id="PS51384">
    <property type="entry name" value="FAD_FR"/>
    <property type="match status" value="1"/>
</dbReference>
<evidence type="ECO:0000256" key="4">
    <source>
        <dbReference type="ARBA" id="ARBA00022714"/>
    </source>
</evidence>
<dbReference type="PANTHER" id="PTHR43513">
    <property type="entry name" value="DIHYDROOROTATE DEHYDROGENASE B (NAD(+)), ELECTRON TRANSFER SUBUNIT"/>
    <property type="match status" value="1"/>
</dbReference>
<dbReference type="KEGG" id="cpor:BED41_10715"/>
<dbReference type="GO" id="GO:0051537">
    <property type="term" value="F:2 iron, 2 sulfur cluster binding"/>
    <property type="evidence" value="ECO:0007669"/>
    <property type="project" value="UniProtKB-KW"/>
</dbReference>
<evidence type="ECO:0000313" key="15">
    <source>
        <dbReference type="Proteomes" id="UP000093044"/>
    </source>
</evidence>
<feature type="domain" description="FAD-binding FR-type" evidence="13">
    <location>
        <begin position="11"/>
        <end position="111"/>
    </location>
</feature>
<evidence type="ECO:0000256" key="12">
    <source>
        <dbReference type="PIRSR" id="PIRSR006816-2"/>
    </source>
</evidence>
<reference evidence="14" key="1">
    <citation type="submission" date="2016-08" db="EMBL/GenBank/DDBJ databases">
        <title>Complete genome of Cloacibacillus porcorum.</title>
        <authorList>
            <person name="Looft T."/>
            <person name="Bayles D.O."/>
            <person name="Alt D.P."/>
        </authorList>
    </citation>
    <scope>NUCLEOTIDE SEQUENCE [LARGE SCALE GENOMIC DNA]</scope>
    <source>
        <strain evidence="14">CL-84</strain>
    </source>
</reference>
<keyword evidence="6 11" id="KW-0274">FAD</keyword>
<dbReference type="PIRSF" id="PIRSF006816">
    <property type="entry name" value="Cyc3_hyd_g"/>
    <property type="match status" value="1"/>
</dbReference>
<keyword evidence="2" id="KW-0813">Transport</keyword>
<dbReference type="EMBL" id="CP016757">
    <property type="protein sequence ID" value="ANZ45498.1"/>
    <property type="molecule type" value="Genomic_DNA"/>
</dbReference>
<evidence type="ECO:0000256" key="10">
    <source>
        <dbReference type="ARBA" id="ARBA00034078"/>
    </source>
</evidence>
<keyword evidence="7" id="KW-0249">Electron transport</keyword>
<comment type="similarity">
    <text evidence="1">Belongs to the PyrK family.</text>
</comment>
<comment type="cofactor">
    <cofactor evidence="10">
        <name>[2Fe-2S] cluster</name>
        <dbReference type="ChEBI" id="CHEBI:190135"/>
    </cofactor>
</comment>
<dbReference type="Gene3D" id="2.10.240.10">
    <property type="entry name" value="Dihydroorotate dehydrogenase, electron transfer subunit"/>
    <property type="match status" value="1"/>
</dbReference>
<evidence type="ECO:0000256" key="6">
    <source>
        <dbReference type="ARBA" id="ARBA00022827"/>
    </source>
</evidence>
<proteinExistence type="inferred from homology"/>
<evidence type="ECO:0000256" key="8">
    <source>
        <dbReference type="ARBA" id="ARBA00023004"/>
    </source>
</evidence>
<dbReference type="GO" id="GO:0016491">
    <property type="term" value="F:oxidoreductase activity"/>
    <property type="evidence" value="ECO:0007669"/>
    <property type="project" value="InterPro"/>
</dbReference>
<keyword evidence="15" id="KW-1185">Reference proteome</keyword>
<dbReference type="InterPro" id="IPR012165">
    <property type="entry name" value="Cyt_c3_hydrogenase_gsu"/>
</dbReference>
<protein>
    <recommendedName>
        <fullName evidence="13">FAD-binding FR-type domain-containing protein</fullName>
    </recommendedName>
</protein>
<comment type="cofactor">
    <cofactor evidence="12">
        <name>[2Fe-2S] cluster</name>
        <dbReference type="ChEBI" id="CHEBI:190135"/>
    </cofactor>
    <text evidence="12">Binds 1 [2Fe-2S] cluster per subunit.</text>
</comment>
<dbReference type="GO" id="GO:0050660">
    <property type="term" value="F:flavin adenine dinucleotide binding"/>
    <property type="evidence" value="ECO:0007669"/>
    <property type="project" value="InterPro"/>
</dbReference>
<dbReference type="InterPro" id="IPR017938">
    <property type="entry name" value="Riboflavin_synthase-like_b-brl"/>
</dbReference>